<feature type="region of interest" description="Disordered" evidence="1">
    <location>
        <begin position="16"/>
        <end position="55"/>
    </location>
</feature>
<feature type="compositionally biased region" description="Basic and acidic residues" evidence="1">
    <location>
        <begin position="25"/>
        <end position="37"/>
    </location>
</feature>
<evidence type="ECO:0000313" key="3">
    <source>
        <dbReference type="Proteomes" id="UP001367316"/>
    </source>
</evidence>
<dbReference type="EMBL" id="JBBPBF010000033">
    <property type="protein sequence ID" value="KAK7607877.1"/>
    <property type="molecule type" value="Genomic_DNA"/>
</dbReference>
<gene>
    <name evidence="2" type="ORF">JOL62DRAFT_257000</name>
</gene>
<comment type="caution">
    <text evidence="2">The sequence shown here is derived from an EMBL/GenBank/DDBJ whole genome shotgun (WGS) entry which is preliminary data.</text>
</comment>
<name>A0ABR1MY27_9PEZI</name>
<accession>A0ABR1MY27</accession>
<protein>
    <submittedName>
        <fullName evidence="2">Uncharacterized protein</fullName>
    </submittedName>
</protein>
<organism evidence="2 3">
    <name type="scientific">Phyllosticta paracitricarpa</name>
    <dbReference type="NCBI Taxonomy" id="2016321"/>
    <lineage>
        <taxon>Eukaryota</taxon>
        <taxon>Fungi</taxon>
        <taxon>Dikarya</taxon>
        <taxon>Ascomycota</taxon>
        <taxon>Pezizomycotina</taxon>
        <taxon>Dothideomycetes</taxon>
        <taxon>Dothideomycetes incertae sedis</taxon>
        <taxon>Botryosphaeriales</taxon>
        <taxon>Phyllostictaceae</taxon>
        <taxon>Phyllosticta</taxon>
    </lineage>
</organism>
<feature type="region of interest" description="Disordered" evidence="1">
    <location>
        <begin position="259"/>
        <end position="280"/>
    </location>
</feature>
<reference evidence="2 3" key="1">
    <citation type="submission" date="2024-04" db="EMBL/GenBank/DDBJ databases">
        <title>Phyllosticta paracitricarpa is synonymous to the EU quarantine fungus P. citricarpa based on phylogenomic analyses.</title>
        <authorList>
            <consortium name="Lawrence Berkeley National Laboratory"/>
            <person name="Van ingen-buijs V.A."/>
            <person name="Van westerhoven A.C."/>
            <person name="Haridas S."/>
            <person name="Skiadas P."/>
            <person name="Martin F."/>
            <person name="Groenewald J.Z."/>
            <person name="Crous P.W."/>
            <person name="Seidl M.F."/>
        </authorList>
    </citation>
    <scope>NUCLEOTIDE SEQUENCE [LARGE SCALE GENOMIC DNA]</scope>
    <source>
        <strain evidence="2 3">CBS 141358</strain>
    </source>
</reference>
<sequence length="280" mass="31931">MGVREWLVVGVEVGRHRQGGTRSGRRSEQQSETRRPLDCLQPNHQQEQEQDNDCNQQHRLRLRLRRSFLRDCRGSGGAIKSSSPSVRPYSAPAALDSHALPVSLHASWQGPPRSRRRWTCSHLRTYWHPHRPFPVWTRQQTTGLRHTPDLYRKRLQLHRHPWGRLKLPGRCRAHVHLCCRDMPCYFQLHLIANPSVLPQAARLPCATPSRTLQPVRRGCSRTQSMPPTAPVCPHASPFRPQLHPTPTCACPFPSVSTHSTTPVTPHEHPPAQIATCSWPP</sequence>
<dbReference type="Proteomes" id="UP001367316">
    <property type="component" value="Unassembled WGS sequence"/>
</dbReference>
<evidence type="ECO:0000256" key="1">
    <source>
        <dbReference type="SAM" id="MobiDB-lite"/>
    </source>
</evidence>
<evidence type="ECO:0000313" key="2">
    <source>
        <dbReference type="EMBL" id="KAK7607877.1"/>
    </source>
</evidence>
<keyword evidence="3" id="KW-1185">Reference proteome</keyword>
<proteinExistence type="predicted"/>